<evidence type="ECO:0000256" key="4">
    <source>
        <dbReference type="ARBA" id="ARBA00022576"/>
    </source>
</evidence>
<evidence type="ECO:0000256" key="7">
    <source>
        <dbReference type="ARBA" id="ARBA00022898"/>
    </source>
</evidence>
<comment type="similarity">
    <text evidence="3">Belongs to the class-I pyridoxal-phosphate-dependent aminotransferase family.</text>
</comment>
<keyword evidence="5" id="KW-0808">Transferase</keyword>
<dbReference type="InterPro" id="IPR032805">
    <property type="entry name" value="Wax_synthase_dom"/>
</dbReference>
<feature type="compositionally biased region" description="Low complexity" evidence="10">
    <location>
        <begin position="516"/>
        <end position="527"/>
    </location>
</feature>
<protein>
    <recommendedName>
        <fullName evidence="16">Aminotransferase class I/classII domain-containing protein</fullName>
    </recommendedName>
</protein>
<feature type="transmembrane region" description="Helical" evidence="11">
    <location>
        <begin position="396"/>
        <end position="414"/>
    </location>
</feature>
<feature type="compositionally biased region" description="Basic residues" evidence="10">
    <location>
        <begin position="498"/>
        <end position="511"/>
    </location>
</feature>
<proteinExistence type="inferred from homology"/>
<organism evidence="14 15">
    <name type="scientific">Puccinia coronata f. sp. avenae</name>
    <dbReference type="NCBI Taxonomy" id="200324"/>
    <lineage>
        <taxon>Eukaryota</taxon>
        <taxon>Fungi</taxon>
        <taxon>Dikarya</taxon>
        <taxon>Basidiomycota</taxon>
        <taxon>Pucciniomycotina</taxon>
        <taxon>Pucciniomycetes</taxon>
        <taxon>Pucciniales</taxon>
        <taxon>Pucciniaceae</taxon>
        <taxon>Puccinia</taxon>
    </lineage>
</organism>
<evidence type="ECO:0000256" key="9">
    <source>
        <dbReference type="ARBA" id="ARBA00023136"/>
    </source>
</evidence>
<feature type="transmembrane region" description="Helical" evidence="11">
    <location>
        <begin position="22"/>
        <end position="44"/>
    </location>
</feature>
<sequence length="1008" mass="112664">MNISTSAFSLIDSGSPPARKEISVYLIGPLLLGLIPLLIQGSLLHPKFIRWRILRWVRLFLTPLNVYLGLKGPLEHVLVPINRSGGLNFCLCIWGTQLALKALQLGLTGGYMEGKCWTRDEAALTPADKAYTIQAERKEDYDWKEVVQWTLKHTIPPRGVQYGWGLKSELNQRTFGQVVKRLFKIHILSLMATGYAVACRDYKSPMNVLLALGLPEGRATMILAEGLASLSFPAFLLSWFDIGYTYITLSAYVMTWLYREKRLPIPAWIMEWYDPRLYPAIFQSPHTVASLNELWSKGWHQFLRADLIFFAARPAIYLARKARLSKTAQKISSLFAVFILSGILHELYIISMVTTKTSFSRYLSLNPFPGTLFYFMIQPFGILLEPLIIPLIPESLGGGTLWVWAFSLLVITPYRKTLMGEFGAIDDALPRSPNSRPQISSHRNIMPLVLPKFPHNWAELSAGAKGLLTPNEDKKKKLHHKAIPIQEDDSEAHQVFRAAHHHSSSIKRNASKKNTAAVQAQKMKAQKSTSSDKIIRSAVTSPTPSEHEDDDMLPGISSPGSTGVIFVMDRAMANGFTYDDPDWANFGQGAPEVGDIPGASHKPATIDVAAMGEDVHEYAPTTGVKALRAAVADLYNKTYRKGMQSQYTFENVCIVPGGRSGLTRVASVVGEVYVGYQLPEYTAYDQMLSVFRRLVPIPSALSAEDNYKLHIDKLKENINQMGLSVLFASNPRNPTGQAVEGAELEELVQVSRNGQTVVLDEFYSWYNLDGKLGESLSAAKYVEDVNKDALVIIDGLTKNWRCPGWRVCWVIGPKPLIGALSQSGSFLDGGASHIMQMAAIPLLEFDRVEKDKLALQKHFRMKRDRVLERLEHMGLKVKIPPKWTFYIWLDLSDLPPPLNSGLVFFEELLKQKVIVVPGIFFDINPSHRRNLFCSPCHHFVRLSFGPPLAQLEKGLDGIEQVLRKAYDHLTTDGHLLEMGRNLAPLNRRLSVAAVHGVADSSKLTSPLI</sequence>
<gene>
    <name evidence="14" type="ORF">PCASD_12338</name>
</gene>
<keyword evidence="9 11" id="KW-0472">Membrane</keyword>
<evidence type="ECO:0000256" key="1">
    <source>
        <dbReference type="ARBA" id="ARBA00001933"/>
    </source>
</evidence>
<feature type="transmembrane region" description="Helical" evidence="11">
    <location>
        <begin position="331"/>
        <end position="351"/>
    </location>
</feature>
<evidence type="ECO:0000256" key="6">
    <source>
        <dbReference type="ARBA" id="ARBA00022692"/>
    </source>
</evidence>
<evidence type="ECO:0000259" key="13">
    <source>
        <dbReference type="Pfam" id="PF13813"/>
    </source>
</evidence>
<keyword evidence="7" id="KW-0663">Pyridoxal phosphate</keyword>
<comment type="caution">
    <text evidence="14">The sequence shown here is derived from an EMBL/GenBank/DDBJ whole genome shotgun (WGS) entry which is preliminary data.</text>
</comment>
<keyword evidence="6 11" id="KW-0812">Transmembrane</keyword>
<evidence type="ECO:0000256" key="11">
    <source>
        <dbReference type="SAM" id="Phobius"/>
    </source>
</evidence>
<feature type="domain" description="Aminotransferase class I/classII large" evidence="12">
    <location>
        <begin position="582"/>
        <end position="955"/>
    </location>
</feature>
<evidence type="ECO:0000256" key="8">
    <source>
        <dbReference type="ARBA" id="ARBA00022989"/>
    </source>
</evidence>
<feature type="region of interest" description="Disordered" evidence="10">
    <location>
        <begin position="498"/>
        <end position="556"/>
    </location>
</feature>
<dbReference type="InterPro" id="IPR015424">
    <property type="entry name" value="PyrdxlP-dep_Trfase"/>
</dbReference>
<name>A0A2N5U874_9BASI</name>
<evidence type="ECO:0000313" key="15">
    <source>
        <dbReference type="Proteomes" id="UP000235392"/>
    </source>
</evidence>
<dbReference type="PANTHER" id="PTHR46383:SF1">
    <property type="entry name" value="ASPARTATE AMINOTRANSFERASE"/>
    <property type="match status" value="1"/>
</dbReference>
<dbReference type="Pfam" id="PF00155">
    <property type="entry name" value="Aminotran_1_2"/>
    <property type="match status" value="1"/>
</dbReference>
<dbReference type="CDD" id="cd00609">
    <property type="entry name" value="AAT_like"/>
    <property type="match status" value="1"/>
</dbReference>
<dbReference type="EMBL" id="PGCI01000208">
    <property type="protein sequence ID" value="PLW33952.1"/>
    <property type="molecule type" value="Genomic_DNA"/>
</dbReference>
<evidence type="ECO:0000256" key="3">
    <source>
        <dbReference type="ARBA" id="ARBA00007441"/>
    </source>
</evidence>
<evidence type="ECO:0000256" key="5">
    <source>
        <dbReference type="ARBA" id="ARBA00022679"/>
    </source>
</evidence>
<feature type="transmembrane region" description="Helical" evidence="11">
    <location>
        <begin position="182"/>
        <end position="198"/>
    </location>
</feature>
<feature type="transmembrane region" description="Helical" evidence="11">
    <location>
        <begin position="236"/>
        <end position="258"/>
    </location>
</feature>
<dbReference type="GO" id="GO:0030170">
    <property type="term" value="F:pyridoxal phosphate binding"/>
    <property type="evidence" value="ECO:0007669"/>
    <property type="project" value="InterPro"/>
</dbReference>
<reference evidence="14 15" key="1">
    <citation type="submission" date="2017-11" db="EMBL/GenBank/DDBJ databases">
        <title>De novo assembly and phasing of dikaryotic genomes from two isolates of Puccinia coronata f. sp. avenae, the causal agent of oat crown rust.</title>
        <authorList>
            <person name="Miller M.E."/>
            <person name="Zhang Y."/>
            <person name="Omidvar V."/>
            <person name="Sperschneider J."/>
            <person name="Schwessinger B."/>
            <person name="Raley C."/>
            <person name="Palmer J.M."/>
            <person name="Garnica D."/>
            <person name="Upadhyaya N."/>
            <person name="Rathjen J."/>
            <person name="Taylor J.M."/>
            <person name="Park R.F."/>
            <person name="Dodds P.N."/>
            <person name="Hirsch C.D."/>
            <person name="Kianian S.F."/>
            <person name="Figueroa M."/>
        </authorList>
    </citation>
    <scope>NUCLEOTIDE SEQUENCE [LARGE SCALE GENOMIC DNA]</scope>
    <source>
        <strain evidence="14">12SD80</strain>
    </source>
</reference>
<dbReference type="GO" id="GO:0016020">
    <property type="term" value="C:membrane"/>
    <property type="evidence" value="ECO:0007669"/>
    <property type="project" value="UniProtKB-SubCell"/>
</dbReference>
<evidence type="ECO:0000313" key="14">
    <source>
        <dbReference type="EMBL" id="PLW33952.1"/>
    </source>
</evidence>
<dbReference type="GO" id="GO:0008483">
    <property type="term" value="F:transaminase activity"/>
    <property type="evidence" value="ECO:0007669"/>
    <property type="project" value="UniProtKB-KW"/>
</dbReference>
<feature type="compositionally biased region" description="Polar residues" evidence="10">
    <location>
        <begin position="528"/>
        <end position="544"/>
    </location>
</feature>
<dbReference type="InterPro" id="IPR015421">
    <property type="entry name" value="PyrdxlP-dep_Trfase_major"/>
</dbReference>
<dbReference type="Gene3D" id="3.40.640.10">
    <property type="entry name" value="Type I PLP-dependent aspartate aminotransferase-like (Major domain)"/>
    <property type="match status" value="1"/>
</dbReference>
<dbReference type="PANTHER" id="PTHR46383">
    <property type="entry name" value="ASPARTATE AMINOTRANSFERASE"/>
    <property type="match status" value="1"/>
</dbReference>
<dbReference type="AlphaFoldDB" id="A0A2N5U874"/>
<dbReference type="InterPro" id="IPR004839">
    <property type="entry name" value="Aminotransferase_I/II_large"/>
</dbReference>
<evidence type="ECO:0000256" key="10">
    <source>
        <dbReference type="SAM" id="MobiDB-lite"/>
    </source>
</evidence>
<keyword evidence="4" id="KW-0032">Aminotransferase</keyword>
<comment type="cofactor">
    <cofactor evidence="1">
        <name>pyridoxal 5'-phosphate</name>
        <dbReference type="ChEBI" id="CHEBI:597326"/>
    </cofactor>
</comment>
<feature type="domain" description="Wax synthase" evidence="13">
    <location>
        <begin position="278"/>
        <end position="354"/>
    </location>
</feature>
<evidence type="ECO:0008006" key="16">
    <source>
        <dbReference type="Google" id="ProtNLM"/>
    </source>
</evidence>
<dbReference type="Proteomes" id="UP000235392">
    <property type="component" value="Unassembled WGS sequence"/>
</dbReference>
<comment type="subcellular location">
    <subcellularLocation>
        <location evidence="2">Membrane</location>
        <topology evidence="2">Multi-pass membrane protein</topology>
    </subcellularLocation>
</comment>
<feature type="transmembrane region" description="Helical" evidence="11">
    <location>
        <begin position="371"/>
        <end position="389"/>
    </location>
</feature>
<dbReference type="InterPro" id="IPR050596">
    <property type="entry name" value="AspAT/PAT-like"/>
</dbReference>
<keyword evidence="8 11" id="KW-1133">Transmembrane helix</keyword>
<dbReference type="SUPFAM" id="SSF53383">
    <property type="entry name" value="PLP-dependent transferases"/>
    <property type="match status" value="1"/>
</dbReference>
<dbReference type="Pfam" id="PF13813">
    <property type="entry name" value="MBOAT_2"/>
    <property type="match status" value="1"/>
</dbReference>
<evidence type="ECO:0000256" key="2">
    <source>
        <dbReference type="ARBA" id="ARBA00004141"/>
    </source>
</evidence>
<evidence type="ECO:0000259" key="12">
    <source>
        <dbReference type="Pfam" id="PF00155"/>
    </source>
</evidence>
<accession>A0A2N5U874</accession>
<dbReference type="GO" id="GO:0006520">
    <property type="term" value="P:amino acid metabolic process"/>
    <property type="evidence" value="ECO:0007669"/>
    <property type="project" value="InterPro"/>
</dbReference>